<dbReference type="Gene3D" id="1.10.150.130">
    <property type="match status" value="1"/>
</dbReference>
<dbReference type="InterPro" id="IPR013762">
    <property type="entry name" value="Integrase-like_cat_sf"/>
</dbReference>
<keyword evidence="1" id="KW-0238">DNA-binding</keyword>
<dbReference type="InterPro" id="IPR011010">
    <property type="entry name" value="DNA_brk_join_enz"/>
</dbReference>
<gene>
    <name evidence="4" type="primary">xerD_12</name>
    <name evidence="4" type="ORF">AMURIS_05680</name>
</gene>
<dbReference type="AlphaFoldDB" id="A0A2K4ZRE7"/>
<dbReference type="InterPro" id="IPR002104">
    <property type="entry name" value="Integrase_catalytic"/>
</dbReference>
<keyword evidence="2" id="KW-0233">DNA recombination</keyword>
<dbReference type="OrthoDB" id="9802329at2"/>
<reference evidence="4 5" key="1">
    <citation type="submission" date="2018-01" db="EMBL/GenBank/DDBJ databases">
        <authorList>
            <person name="Gaut B.S."/>
            <person name="Morton B.R."/>
            <person name="Clegg M.T."/>
            <person name="Duvall M.R."/>
        </authorList>
    </citation>
    <scope>NUCLEOTIDE SEQUENCE [LARGE SCALE GENOMIC DNA]</scope>
    <source>
        <strain evidence="4">GP69</strain>
    </source>
</reference>
<name>A0A2K4ZRE7_9FIRM</name>
<evidence type="ECO:0000259" key="3">
    <source>
        <dbReference type="PROSITE" id="PS51898"/>
    </source>
</evidence>
<dbReference type="Gene3D" id="1.10.443.10">
    <property type="entry name" value="Intergrase catalytic core"/>
    <property type="match status" value="1"/>
</dbReference>
<organism evidence="4 5">
    <name type="scientific">Acetatifactor muris</name>
    <dbReference type="NCBI Taxonomy" id="879566"/>
    <lineage>
        <taxon>Bacteria</taxon>
        <taxon>Bacillati</taxon>
        <taxon>Bacillota</taxon>
        <taxon>Clostridia</taxon>
        <taxon>Lachnospirales</taxon>
        <taxon>Lachnospiraceae</taxon>
        <taxon>Acetatifactor</taxon>
    </lineage>
</organism>
<evidence type="ECO:0000313" key="4">
    <source>
        <dbReference type="EMBL" id="SOY32912.1"/>
    </source>
</evidence>
<evidence type="ECO:0000313" key="5">
    <source>
        <dbReference type="Proteomes" id="UP000236311"/>
    </source>
</evidence>
<dbReference type="InterPro" id="IPR050090">
    <property type="entry name" value="Tyrosine_recombinase_XerCD"/>
</dbReference>
<dbReference type="PANTHER" id="PTHR30349:SF81">
    <property type="entry name" value="TYROSINE RECOMBINASE XERC"/>
    <property type="match status" value="1"/>
</dbReference>
<dbReference type="InterPro" id="IPR010998">
    <property type="entry name" value="Integrase_recombinase_N"/>
</dbReference>
<feature type="domain" description="Tyr recombinase" evidence="3">
    <location>
        <begin position="209"/>
        <end position="397"/>
    </location>
</feature>
<dbReference type="PANTHER" id="PTHR30349">
    <property type="entry name" value="PHAGE INTEGRASE-RELATED"/>
    <property type="match status" value="1"/>
</dbReference>
<keyword evidence="5" id="KW-1185">Reference proteome</keyword>
<sequence length="410" mass="46514">MEKLNLREHIDYVIQCTKELGLSQSTVDHYLRHYKAVFLFCTENGIDTFTYQDAADFCKSRYGTDFQKSSAKDARKVAYTIARYFENGEFSWKATTFSTYNPSSGEYKELMAGFNQELSKKLSPGTVRPEMIIIRQFLYFLEQTGVEDTSSITSENVLDFVRREAPNHKGSMPRLLRTLRNFVCFLRARGIVDLDADRFLGTAGRSRQKALPCFTDDELQSIFSQIDRTTDKGRRDYAIFLLAMRTGMRASDISELKLTDISWTERTIRVTQKKTKVSLLLPLPIDVGNAIADYILHSRPRMDTPYVFLRILYPVSGIPVSPTLFNVALREYVEAAGIARTGWDGKSFHALRRTAGTKMVVSGTSISTVAQVLGHGNIESSKRYIALDTEKLRECCLDLGAMHTRKEGLV</sequence>
<proteinExistence type="predicted"/>
<dbReference type="PROSITE" id="PS51898">
    <property type="entry name" value="TYR_RECOMBINASE"/>
    <property type="match status" value="1"/>
</dbReference>
<dbReference type="GO" id="GO:0003677">
    <property type="term" value="F:DNA binding"/>
    <property type="evidence" value="ECO:0007669"/>
    <property type="project" value="UniProtKB-KW"/>
</dbReference>
<dbReference type="EMBL" id="OFSM01000095">
    <property type="protein sequence ID" value="SOY32912.1"/>
    <property type="molecule type" value="Genomic_DNA"/>
</dbReference>
<accession>A0A2K4ZRE7</accession>
<dbReference type="GO" id="GO:0015074">
    <property type="term" value="P:DNA integration"/>
    <property type="evidence" value="ECO:0007669"/>
    <property type="project" value="InterPro"/>
</dbReference>
<dbReference type="Proteomes" id="UP000236311">
    <property type="component" value="Unassembled WGS sequence"/>
</dbReference>
<dbReference type="Pfam" id="PF00589">
    <property type="entry name" value="Phage_integrase"/>
    <property type="match status" value="1"/>
</dbReference>
<dbReference type="GO" id="GO:0006310">
    <property type="term" value="P:DNA recombination"/>
    <property type="evidence" value="ECO:0007669"/>
    <property type="project" value="UniProtKB-KW"/>
</dbReference>
<evidence type="ECO:0000256" key="1">
    <source>
        <dbReference type="ARBA" id="ARBA00023125"/>
    </source>
</evidence>
<dbReference type="RefSeq" id="WP_103242778.1">
    <property type="nucleotide sequence ID" value="NZ_JANJZD010000084.1"/>
</dbReference>
<protein>
    <submittedName>
        <fullName evidence="4">Tyrosine recombinase XerD</fullName>
    </submittedName>
</protein>
<evidence type="ECO:0000256" key="2">
    <source>
        <dbReference type="ARBA" id="ARBA00023172"/>
    </source>
</evidence>
<dbReference type="SUPFAM" id="SSF56349">
    <property type="entry name" value="DNA breaking-rejoining enzymes"/>
    <property type="match status" value="1"/>
</dbReference>